<reference evidence="1" key="1">
    <citation type="submission" date="2021-12" db="EMBL/GenBank/DDBJ databases">
        <authorList>
            <person name="King R."/>
        </authorList>
    </citation>
    <scope>NUCLEOTIDE SEQUENCE</scope>
</reference>
<accession>A0A9N9WFM9</accession>
<gene>
    <name evidence="1" type="ORF">DIATSA_LOCUS8682</name>
</gene>
<dbReference type="AlphaFoldDB" id="A0A9N9WFM9"/>
<protein>
    <submittedName>
        <fullName evidence="1">Uncharacterized protein</fullName>
    </submittedName>
</protein>
<sequence length="261" mass="29181">MLEFVTAAVHFRFGPFQPSDLVQRLLLFSSCLLPKMILCLAQVRVLVLQAQSLHGTLAGPTHTAEGGLSPPIHLTAATQNISETPVIIGTIRTQTKIPSARFGSRRFRACLFINEKKPAKLLWIALIATGGEAAEYTNTKHGSDRLIIIPDTLKTSLSRHKHVEPVQCKHVLRRPSPYALEDTCIKCGESQIELKKELRMAKMTEDEIDHAARLYASFYKYEKHLDAITLALFSDPTFNISELPASLREMLKIAEIEKPEL</sequence>
<evidence type="ECO:0000313" key="2">
    <source>
        <dbReference type="Proteomes" id="UP001153714"/>
    </source>
</evidence>
<name>A0A9N9WFM9_9NEOP</name>
<reference evidence="1" key="2">
    <citation type="submission" date="2022-10" db="EMBL/GenBank/DDBJ databases">
        <authorList>
            <consortium name="ENA_rothamsted_submissions"/>
            <consortium name="culmorum"/>
            <person name="King R."/>
        </authorList>
    </citation>
    <scope>NUCLEOTIDE SEQUENCE</scope>
</reference>
<keyword evidence="2" id="KW-1185">Reference proteome</keyword>
<dbReference type="EMBL" id="OU893334">
    <property type="protein sequence ID" value="CAG9791044.1"/>
    <property type="molecule type" value="Genomic_DNA"/>
</dbReference>
<evidence type="ECO:0000313" key="1">
    <source>
        <dbReference type="EMBL" id="CAG9791044.1"/>
    </source>
</evidence>
<organism evidence="1 2">
    <name type="scientific">Diatraea saccharalis</name>
    <name type="common">sugarcane borer</name>
    <dbReference type="NCBI Taxonomy" id="40085"/>
    <lineage>
        <taxon>Eukaryota</taxon>
        <taxon>Metazoa</taxon>
        <taxon>Ecdysozoa</taxon>
        <taxon>Arthropoda</taxon>
        <taxon>Hexapoda</taxon>
        <taxon>Insecta</taxon>
        <taxon>Pterygota</taxon>
        <taxon>Neoptera</taxon>
        <taxon>Endopterygota</taxon>
        <taxon>Lepidoptera</taxon>
        <taxon>Glossata</taxon>
        <taxon>Ditrysia</taxon>
        <taxon>Pyraloidea</taxon>
        <taxon>Crambidae</taxon>
        <taxon>Crambinae</taxon>
        <taxon>Diatraea</taxon>
    </lineage>
</organism>
<proteinExistence type="predicted"/>
<dbReference type="Proteomes" id="UP001153714">
    <property type="component" value="Chromosome 3"/>
</dbReference>
<dbReference type="OrthoDB" id="10053467at2759"/>